<name>A0A239MGF6_9BACT</name>
<accession>A0A239MGF6</accession>
<dbReference type="AlphaFoldDB" id="A0A239MGF6"/>
<feature type="domain" description="Transglutaminase-like" evidence="2">
    <location>
        <begin position="178"/>
        <end position="243"/>
    </location>
</feature>
<dbReference type="GO" id="GO:0008233">
    <property type="term" value="F:peptidase activity"/>
    <property type="evidence" value="ECO:0007669"/>
    <property type="project" value="UniProtKB-KW"/>
</dbReference>
<evidence type="ECO:0000313" key="4">
    <source>
        <dbReference type="Proteomes" id="UP000198356"/>
    </source>
</evidence>
<dbReference type="Proteomes" id="UP000198356">
    <property type="component" value="Unassembled WGS sequence"/>
</dbReference>
<dbReference type="Pfam" id="PF01841">
    <property type="entry name" value="Transglut_core"/>
    <property type="match status" value="1"/>
</dbReference>
<dbReference type="PANTHER" id="PTHR33490">
    <property type="entry name" value="BLR5614 PROTEIN-RELATED"/>
    <property type="match status" value="1"/>
</dbReference>
<dbReference type="GO" id="GO:0006508">
    <property type="term" value="P:proteolysis"/>
    <property type="evidence" value="ECO:0007669"/>
    <property type="project" value="UniProtKB-KW"/>
</dbReference>
<dbReference type="PANTHER" id="PTHR33490:SF12">
    <property type="entry name" value="BLL5557 PROTEIN"/>
    <property type="match status" value="1"/>
</dbReference>
<dbReference type="EMBL" id="FZOU01000012">
    <property type="protein sequence ID" value="SNT41192.1"/>
    <property type="molecule type" value="Genomic_DNA"/>
</dbReference>
<feature type="compositionally biased region" description="Polar residues" evidence="1">
    <location>
        <begin position="307"/>
        <end position="327"/>
    </location>
</feature>
<keyword evidence="3" id="KW-0645">Protease</keyword>
<keyword evidence="3" id="KW-0378">Hydrolase</keyword>
<evidence type="ECO:0000256" key="1">
    <source>
        <dbReference type="SAM" id="MobiDB-lite"/>
    </source>
</evidence>
<dbReference type="RefSeq" id="WP_089410294.1">
    <property type="nucleotide sequence ID" value="NZ_FZOU01000012.1"/>
</dbReference>
<evidence type="ECO:0000259" key="2">
    <source>
        <dbReference type="SMART" id="SM00460"/>
    </source>
</evidence>
<evidence type="ECO:0000313" key="3">
    <source>
        <dbReference type="EMBL" id="SNT41192.1"/>
    </source>
</evidence>
<feature type="region of interest" description="Disordered" evidence="1">
    <location>
        <begin position="294"/>
        <end position="327"/>
    </location>
</feature>
<protein>
    <submittedName>
        <fullName evidence="3">Transglutaminase-like enzyme, putative cysteine protease</fullName>
    </submittedName>
</protein>
<gene>
    <name evidence="3" type="ORF">SAMN05421770_11213</name>
</gene>
<proteinExistence type="predicted"/>
<sequence length="327" mass="36362">MLIQSEYDIQFYLPAPTAMVALLHLHPTLDSFLRGTDDLHVESHPTHGFGPNPGQNNGAVTVPTTEYIDSFGNRCSRFVAPAGHLRLSGVNVLNADPNPDQIHHHARQHPIEELPSDVLQFLLPSRYCQVDQFGGIAQDLFANTVSGWDRATAIRDWVHDHVTFNYNAARPTKTSMDVFTERIGVCRDFQHLAITLSRCMNIPARYVTGYIGDIRRPYSGAGDFSAWYQVYLNGQWINLDARHNYPRQGRLLMAVGRDAADVAITTSFGTANLTRFYVESNEIDAAGNRVPLPVAGQPLDYPPIERNTPTQSNYRGASPTQTQSAVS</sequence>
<keyword evidence="4" id="KW-1185">Reference proteome</keyword>
<dbReference type="OrthoDB" id="9787782at2"/>
<dbReference type="Gene3D" id="3.10.620.30">
    <property type="match status" value="1"/>
</dbReference>
<dbReference type="SMART" id="SM00460">
    <property type="entry name" value="TGc"/>
    <property type="match status" value="1"/>
</dbReference>
<dbReference type="Gene3D" id="2.60.40.2250">
    <property type="match status" value="1"/>
</dbReference>
<organism evidence="3 4">
    <name type="scientific">Granulicella rosea</name>
    <dbReference type="NCBI Taxonomy" id="474952"/>
    <lineage>
        <taxon>Bacteria</taxon>
        <taxon>Pseudomonadati</taxon>
        <taxon>Acidobacteriota</taxon>
        <taxon>Terriglobia</taxon>
        <taxon>Terriglobales</taxon>
        <taxon>Acidobacteriaceae</taxon>
        <taxon>Granulicella</taxon>
    </lineage>
</organism>
<dbReference type="InterPro" id="IPR002931">
    <property type="entry name" value="Transglutaminase-like"/>
</dbReference>
<dbReference type="SUPFAM" id="SSF54001">
    <property type="entry name" value="Cysteine proteinases"/>
    <property type="match status" value="1"/>
</dbReference>
<dbReference type="InterPro" id="IPR038765">
    <property type="entry name" value="Papain-like_cys_pep_sf"/>
</dbReference>
<reference evidence="3 4" key="1">
    <citation type="submission" date="2017-06" db="EMBL/GenBank/DDBJ databases">
        <authorList>
            <person name="Kim H.J."/>
            <person name="Triplett B.A."/>
        </authorList>
    </citation>
    <scope>NUCLEOTIDE SEQUENCE [LARGE SCALE GENOMIC DNA]</scope>
    <source>
        <strain evidence="3 4">DSM 18704</strain>
    </source>
</reference>